<dbReference type="AlphaFoldDB" id="A0A2G9S138"/>
<dbReference type="EMBL" id="KV929674">
    <property type="protein sequence ID" value="PIO33887.1"/>
    <property type="molecule type" value="Genomic_DNA"/>
</dbReference>
<evidence type="ECO:0000259" key="2">
    <source>
        <dbReference type="Pfam" id="PF14675"/>
    </source>
</evidence>
<feature type="domain" description="FANCI solenoid 1 cap" evidence="1">
    <location>
        <begin position="1"/>
        <end position="53"/>
    </location>
</feature>
<keyword evidence="4" id="KW-1185">Reference proteome</keyword>
<dbReference type="Pfam" id="PF14674">
    <property type="entry name" value="FANCI_S1-cap"/>
    <property type="match status" value="1"/>
</dbReference>
<dbReference type="Pfam" id="PF14675">
    <property type="entry name" value="FANCI_S1"/>
    <property type="match status" value="1"/>
</dbReference>
<evidence type="ECO:0000313" key="3">
    <source>
        <dbReference type="EMBL" id="PIO33887.1"/>
    </source>
</evidence>
<protein>
    <submittedName>
        <fullName evidence="3">Uncharacterized protein</fullName>
    </submittedName>
</protein>
<dbReference type="GO" id="GO:0070182">
    <property type="term" value="F:DNA polymerase binding"/>
    <property type="evidence" value="ECO:0007669"/>
    <property type="project" value="TreeGrafter"/>
</dbReference>
<evidence type="ECO:0000259" key="1">
    <source>
        <dbReference type="Pfam" id="PF14674"/>
    </source>
</evidence>
<feature type="domain" description="FANCI solenoid 1" evidence="2">
    <location>
        <begin position="63"/>
        <end position="151"/>
    </location>
</feature>
<dbReference type="InterPro" id="IPR029305">
    <property type="entry name" value="FANCI_S1-cap"/>
</dbReference>
<sequence>MEEKILSLAAEKKSEGLHKYLQTVKDVELVSIITKHAIKGKESGALLRSIFKGSPCTEDVAVRRRLAVYKHCIELVESGDLQREVASEIVGLLMLEVHHLPGASLLDLANLYVEAVKAGSLSNGKSLELFPNVLKALSSKESLVYGNGHLNRSRSVDGLLSNCSGRTWIKIRLVPAELDELRSIYGHFKAP</sequence>
<reference evidence="4" key="1">
    <citation type="journal article" date="2017" name="Nat. Commun.">
        <title>The North American bullfrog draft genome provides insight into hormonal regulation of long noncoding RNA.</title>
        <authorList>
            <person name="Hammond S.A."/>
            <person name="Warren R.L."/>
            <person name="Vandervalk B.P."/>
            <person name="Kucuk E."/>
            <person name="Khan H."/>
            <person name="Gibb E.A."/>
            <person name="Pandoh P."/>
            <person name="Kirk H."/>
            <person name="Zhao Y."/>
            <person name="Jones M."/>
            <person name="Mungall A.J."/>
            <person name="Coope R."/>
            <person name="Pleasance S."/>
            <person name="Moore R.A."/>
            <person name="Holt R.A."/>
            <person name="Round J.M."/>
            <person name="Ohora S."/>
            <person name="Walle B.V."/>
            <person name="Veldhoen N."/>
            <person name="Helbing C.C."/>
            <person name="Birol I."/>
        </authorList>
    </citation>
    <scope>NUCLEOTIDE SEQUENCE [LARGE SCALE GENOMIC DNA]</scope>
</reference>
<gene>
    <name evidence="3" type="ORF">AB205_0177600</name>
</gene>
<organism evidence="3 4">
    <name type="scientific">Aquarana catesbeiana</name>
    <name type="common">American bullfrog</name>
    <name type="synonym">Rana catesbeiana</name>
    <dbReference type="NCBI Taxonomy" id="8400"/>
    <lineage>
        <taxon>Eukaryota</taxon>
        <taxon>Metazoa</taxon>
        <taxon>Chordata</taxon>
        <taxon>Craniata</taxon>
        <taxon>Vertebrata</taxon>
        <taxon>Euteleostomi</taxon>
        <taxon>Amphibia</taxon>
        <taxon>Batrachia</taxon>
        <taxon>Anura</taxon>
        <taxon>Neobatrachia</taxon>
        <taxon>Ranoidea</taxon>
        <taxon>Ranidae</taxon>
        <taxon>Aquarana</taxon>
    </lineage>
</organism>
<dbReference type="PANTHER" id="PTHR21818">
    <property type="entry name" value="BC025462 PROTEIN"/>
    <property type="match status" value="1"/>
</dbReference>
<dbReference type="PANTHER" id="PTHR21818:SF0">
    <property type="entry name" value="FANCONI ANEMIA GROUP I PROTEIN"/>
    <property type="match status" value="1"/>
</dbReference>
<accession>A0A2G9S138</accession>
<dbReference type="Proteomes" id="UP000228934">
    <property type="component" value="Unassembled WGS sequence"/>
</dbReference>
<proteinExistence type="predicted"/>
<dbReference type="GO" id="GO:0006281">
    <property type="term" value="P:DNA repair"/>
    <property type="evidence" value="ECO:0007669"/>
    <property type="project" value="InterPro"/>
</dbReference>
<name>A0A2G9S138_AQUCT</name>
<dbReference type="OrthoDB" id="195089at2759"/>
<dbReference type="InterPro" id="IPR029308">
    <property type="entry name" value="FANCI_S1"/>
</dbReference>
<dbReference type="InterPro" id="IPR026171">
    <property type="entry name" value="FANCI"/>
</dbReference>
<evidence type="ECO:0000313" key="4">
    <source>
        <dbReference type="Proteomes" id="UP000228934"/>
    </source>
</evidence>